<dbReference type="Pfam" id="PF01370">
    <property type="entry name" value="Epimerase"/>
    <property type="match status" value="1"/>
</dbReference>
<proteinExistence type="inferred from homology"/>
<evidence type="ECO:0000313" key="3">
    <source>
        <dbReference type="EMBL" id="PKG26094.1"/>
    </source>
</evidence>
<evidence type="ECO:0000313" key="4">
    <source>
        <dbReference type="Proteomes" id="UP000233343"/>
    </source>
</evidence>
<evidence type="ECO:0000256" key="1">
    <source>
        <dbReference type="ARBA" id="ARBA00007637"/>
    </source>
</evidence>
<evidence type="ECO:0000259" key="2">
    <source>
        <dbReference type="Pfam" id="PF01370"/>
    </source>
</evidence>
<keyword evidence="4" id="KW-1185">Reference proteome</keyword>
<dbReference type="EMBL" id="PISD01000077">
    <property type="protein sequence ID" value="PKG26094.1"/>
    <property type="molecule type" value="Genomic_DNA"/>
</dbReference>
<dbReference type="AlphaFoldDB" id="A0A2N0Z9A1"/>
<comment type="similarity">
    <text evidence="1">Belongs to the NAD(P)-dependent epimerase/dehydratase family.</text>
</comment>
<feature type="domain" description="NAD-dependent epimerase/dehydratase" evidence="2">
    <location>
        <begin position="8"/>
        <end position="229"/>
    </location>
</feature>
<comment type="caution">
    <text evidence="3">The sequence shown here is derived from an EMBL/GenBank/DDBJ whole genome shotgun (WGS) entry which is preliminary data.</text>
</comment>
<accession>A0A2N0Z9A1</accession>
<protein>
    <submittedName>
        <fullName evidence="3">UDP-2-acetamido-2,6-dideoxy-hexulose 4-reductase</fullName>
    </submittedName>
</protein>
<sequence>MNVMNKLLITGASGFTGQHACSHFVNAGFEVTAVTRKKPVNKLVRVEQCDLTDKSSVDSLVKRIKPDYLLHLAGQNSVEESWRDPIKTIETNILSTLYLIEALRQENPNCKTIIVGSALQFDTDNVQSLLHPYSLSKSLQVLVAQSWEVLYNMHIVIAKPSNLIGPGITSGVCSVFAKKIAEMEHVDSPKIIEVNNLQSQRDFLDVRDAVKAYEVLLLKGKSGEIYEIGSGRSCSLSEVIVGYQALTKIEFGAKSLVMNKEEERVHIPIKKINALGWTAKIPLESSLKDILFYQREKLTNNEDI</sequence>
<dbReference type="Gene3D" id="3.40.50.720">
    <property type="entry name" value="NAD(P)-binding Rossmann-like Domain"/>
    <property type="match status" value="1"/>
</dbReference>
<organism evidence="3 4">
    <name type="scientific">Cytobacillus horneckiae</name>
    <dbReference type="NCBI Taxonomy" id="549687"/>
    <lineage>
        <taxon>Bacteria</taxon>
        <taxon>Bacillati</taxon>
        <taxon>Bacillota</taxon>
        <taxon>Bacilli</taxon>
        <taxon>Bacillales</taxon>
        <taxon>Bacillaceae</taxon>
        <taxon>Cytobacillus</taxon>
    </lineage>
</organism>
<reference evidence="3 4" key="1">
    <citation type="journal article" date="2010" name="Int. J. Syst. Evol. Microbiol.">
        <title>Bacillus horneckiae sp. nov., isolated from a spacecraft-assembly clean room.</title>
        <authorList>
            <person name="Vaishampayan P."/>
            <person name="Probst A."/>
            <person name="Krishnamurthi S."/>
            <person name="Ghosh S."/>
            <person name="Osman S."/>
            <person name="McDowall A."/>
            <person name="Ruckmani A."/>
            <person name="Mayilraj S."/>
            <person name="Venkateswaran K."/>
        </authorList>
    </citation>
    <scope>NUCLEOTIDE SEQUENCE [LARGE SCALE GENOMIC DNA]</scope>
    <source>
        <strain evidence="4">1PO1SC</strain>
    </source>
</reference>
<gene>
    <name evidence="3" type="ORF">CWS20_25585</name>
</gene>
<dbReference type="InterPro" id="IPR036291">
    <property type="entry name" value="NAD(P)-bd_dom_sf"/>
</dbReference>
<dbReference type="InterPro" id="IPR001509">
    <property type="entry name" value="Epimerase_deHydtase"/>
</dbReference>
<dbReference type="Gene3D" id="3.90.25.10">
    <property type="entry name" value="UDP-galactose 4-epimerase, domain 1"/>
    <property type="match status" value="1"/>
</dbReference>
<dbReference type="PANTHER" id="PTHR43000">
    <property type="entry name" value="DTDP-D-GLUCOSE 4,6-DEHYDRATASE-RELATED"/>
    <property type="match status" value="1"/>
</dbReference>
<dbReference type="SUPFAM" id="SSF51735">
    <property type="entry name" value="NAD(P)-binding Rossmann-fold domains"/>
    <property type="match status" value="1"/>
</dbReference>
<dbReference type="Proteomes" id="UP000233343">
    <property type="component" value="Unassembled WGS sequence"/>
</dbReference>
<name>A0A2N0Z9A1_9BACI</name>